<feature type="compositionally biased region" description="Basic residues" evidence="1">
    <location>
        <begin position="212"/>
        <end position="226"/>
    </location>
</feature>
<feature type="region of interest" description="Disordered" evidence="1">
    <location>
        <begin position="212"/>
        <end position="232"/>
    </location>
</feature>
<dbReference type="AlphaFoldDB" id="A0A9I9EG19"/>
<accession>A0A9I9EG19</accession>
<evidence type="ECO:0000256" key="1">
    <source>
        <dbReference type="SAM" id="MobiDB-lite"/>
    </source>
</evidence>
<organism evidence="2">
    <name type="scientific">Cucumis melo</name>
    <name type="common">Muskmelon</name>
    <dbReference type="NCBI Taxonomy" id="3656"/>
    <lineage>
        <taxon>Eukaryota</taxon>
        <taxon>Viridiplantae</taxon>
        <taxon>Streptophyta</taxon>
        <taxon>Embryophyta</taxon>
        <taxon>Tracheophyta</taxon>
        <taxon>Spermatophyta</taxon>
        <taxon>Magnoliopsida</taxon>
        <taxon>eudicotyledons</taxon>
        <taxon>Gunneridae</taxon>
        <taxon>Pentapetalae</taxon>
        <taxon>rosids</taxon>
        <taxon>fabids</taxon>
        <taxon>Cucurbitales</taxon>
        <taxon>Cucurbitaceae</taxon>
        <taxon>Benincaseae</taxon>
        <taxon>Cucumis</taxon>
    </lineage>
</organism>
<dbReference type="InterPro" id="IPR045845">
    <property type="entry name" value="BSK"/>
</dbReference>
<dbReference type="GO" id="GO:0009742">
    <property type="term" value="P:brassinosteroid mediated signaling pathway"/>
    <property type="evidence" value="ECO:0007669"/>
    <property type="project" value="InterPro"/>
</dbReference>
<evidence type="ECO:0000313" key="2">
    <source>
        <dbReference type="EnsemblPlants" id="MELO3C033238.2.1"/>
    </source>
</evidence>
<dbReference type="GO" id="GO:0004672">
    <property type="term" value="F:protein kinase activity"/>
    <property type="evidence" value="ECO:0007669"/>
    <property type="project" value="InterPro"/>
</dbReference>
<reference evidence="2" key="1">
    <citation type="submission" date="2023-03" db="UniProtKB">
        <authorList>
            <consortium name="EnsemblPlants"/>
        </authorList>
    </citation>
    <scope>IDENTIFICATION</scope>
</reference>
<dbReference type="GO" id="GO:0012505">
    <property type="term" value="C:endomembrane system"/>
    <property type="evidence" value="ECO:0007669"/>
    <property type="project" value="UniProtKB-SubCell"/>
</dbReference>
<protein>
    <submittedName>
        <fullName evidence="2">Uncharacterized protein</fullName>
    </submittedName>
</protein>
<name>A0A9I9EG19_CUCME</name>
<dbReference type="GO" id="GO:0005524">
    <property type="term" value="F:ATP binding"/>
    <property type="evidence" value="ECO:0007669"/>
    <property type="project" value="UniProtKB-KW"/>
</dbReference>
<proteinExistence type="predicted"/>
<dbReference type="EnsemblPlants" id="MELO3C033238.2.1">
    <property type="protein sequence ID" value="MELO3C033238.2.1"/>
    <property type="gene ID" value="MELO3C033238.2"/>
</dbReference>
<sequence length="232" mass="26946">MFFTGDPRLFLPTTHNYFNRRPTTDSAGDPWICVISSFLSSYFFMRNLNDDPRLSWFELMKTMLSEAVSLYNFSFIGKRTLVFIVIGLLEYLYRRVTAESVIFSFGTVLLDLLSSKHIPPRHEIKAKGDFMVMSISIEQDGGERVHESNVFFFVVWATKCKFFIQCVFGVHKDPELTVKSIINYMPTSDAAAGRFKVVESKFVFEAKFIQGRKKNQRKKEGKRKEKREKAKP</sequence>
<dbReference type="PANTHER" id="PTHR45863:SF22">
    <property type="entry name" value="SERINE_THREONINE-PROTEIN KINASE BSK1"/>
    <property type="match status" value="1"/>
</dbReference>
<dbReference type="Gramene" id="MELO3C033238.2.1">
    <property type="protein sequence ID" value="MELO3C033238.2.1"/>
    <property type="gene ID" value="MELO3C033238.2"/>
</dbReference>
<dbReference type="PANTHER" id="PTHR45863">
    <property type="entry name" value="SERINE/THREONINE-PROTEIN KINASE BSK5"/>
    <property type="match status" value="1"/>
</dbReference>